<evidence type="ECO:0000259" key="8">
    <source>
        <dbReference type="Pfam" id="PF01048"/>
    </source>
</evidence>
<proteinExistence type="inferred from homology"/>
<evidence type="ECO:0000256" key="3">
    <source>
        <dbReference type="ARBA" id="ARBA00006751"/>
    </source>
</evidence>
<keyword evidence="4 7" id="KW-0328">Glycosyltransferase</keyword>
<gene>
    <name evidence="9" type="ORF">H8S00_05770</name>
</gene>
<dbReference type="PIRSF" id="PIRSF000477">
    <property type="entry name" value="PurNPase"/>
    <property type="match status" value="1"/>
</dbReference>
<organism evidence="9 10">
    <name type="scientific">Eubacterium segne</name>
    <dbReference type="NCBI Taxonomy" id="2763045"/>
    <lineage>
        <taxon>Bacteria</taxon>
        <taxon>Bacillati</taxon>
        <taxon>Bacillota</taxon>
        <taxon>Clostridia</taxon>
        <taxon>Eubacteriales</taxon>
        <taxon>Eubacteriaceae</taxon>
        <taxon>Eubacterium</taxon>
    </lineage>
</organism>
<evidence type="ECO:0000256" key="6">
    <source>
        <dbReference type="ARBA" id="ARBA00048556"/>
    </source>
</evidence>
<dbReference type="EMBL" id="JACOOZ010000003">
    <property type="protein sequence ID" value="MBC5667491.1"/>
    <property type="molecule type" value="Genomic_DNA"/>
</dbReference>
<evidence type="ECO:0000256" key="2">
    <source>
        <dbReference type="ARBA" id="ARBA00005058"/>
    </source>
</evidence>
<dbReference type="NCBIfam" id="NF006054">
    <property type="entry name" value="PRK08202.1"/>
    <property type="match status" value="1"/>
</dbReference>
<protein>
    <recommendedName>
        <fullName evidence="7">Purine nucleoside phosphorylase</fullName>
        <ecNumber evidence="7">2.4.2.1</ecNumber>
    </recommendedName>
    <alternativeName>
        <fullName evidence="7">Inosine-guanosine phosphorylase</fullName>
    </alternativeName>
</protein>
<dbReference type="CDD" id="cd09009">
    <property type="entry name" value="PNP-EcPNPII_like"/>
    <property type="match status" value="1"/>
</dbReference>
<evidence type="ECO:0000313" key="9">
    <source>
        <dbReference type="EMBL" id="MBC5667491.1"/>
    </source>
</evidence>
<dbReference type="InterPro" id="IPR000845">
    <property type="entry name" value="Nucleoside_phosphorylase_d"/>
</dbReference>
<reference evidence="9 10" key="1">
    <citation type="submission" date="2020-08" db="EMBL/GenBank/DDBJ databases">
        <title>Genome public.</title>
        <authorList>
            <person name="Liu C."/>
            <person name="Sun Q."/>
        </authorList>
    </citation>
    <scope>NUCLEOTIDE SEQUENCE [LARGE SCALE GENOMIC DNA]</scope>
    <source>
        <strain evidence="9 10">BX4</strain>
    </source>
</reference>
<dbReference type="NCBIfam" id="TIGR01697">
    <property type="entry name" value="PNPH-PUNA-XAPA"/>
    <property type="match status" value="1"/>
</dbReference>
<evidence type="ECO:0000313" key="10">
    <source>
        <dbReference type="Proteomes" id="UP000597877"/>
    </source>
</evidence>
<dbReference type="GO" id="GO:0004731">
    <property type="term" value="F:purine-nucleoside phosphorylase activity"/>
    <property type="evidence" value="ECO:0007669"/>
    <property type="project" value="UniProtKB-EC"/>
</dbReference>
<dbReference type="Gene3D" id="3.40.50.1580">
    <property type="entry name" value="Nucleoside phosphorylase domain"/>
    <property type="match status" value="1"/>
</dbReference>
<dbReference type="NCBIfam" id="TIGR01700">
    <property type="entry name" value="PNPH"/>
    <property type="match status" value="1"/>
</dbReference>
<dbReference type="InterPro" id="IPR035994">
    <property type="entry name" value="Nucleoside_phosphorylase_sf"/>
</dbReference>
<comment type="similarity">
    <text evidence="3 7">Belongs to the PNP/MTAP phosphorylase family.</text>
</comment>
<dbReference type="InterPro" id="IPR011270">
    <property type="entry name" value="Pur_Nuc_Pase_Ino/Guo-sp"/>
</dbReference>
<sequence length="274" mass="29652">MTPQYYKELEKYLSCVKTKIDFKPDVAIVLGSGLNKLAKKINVKETISYSDIDGFPISTNKMHAGAFIFGYLGDVPVVAMNGRIHYYEGYSMNQVVSPIRLMKLMGAKKLILSNAAGGISDNLNVGDLMMITDHISSFVPSPLIGPNIDELGTRFPDMTSVYDSEICKKIKNIAKENNIDLKAGAYLQTTGPNYETPAEINMYKLLGADAVGMSTVCEAIAAVHCGFKVCGISCITNKAAGITGEPLSDEEVGVAASKASDKFCLLIEELVKRI</sequence>
<dbReference type="InterPro" id="IPR011268">
    <property type="entry name" value="Purine_phosphorylase"/>
</dbReference>
<dbReference type="SUPFAM" id="SSF53167">
    <property type="entry name" value="Purine and uridine phosphorylases"/>
    <property type="match status" value="1"/>
</dbReference>
<dbReference type="Proteomes" id="UP000597877">
    <property type="component" value="Unassembled WGS sequence"/>
</dbReference>
<keyword evidence="5 7" id="KW-0808">Transferase</keyword>
<evidence type="ECO:0000256" key="1">
    <source>
        <dbReference type="ARBA" id="ARBA00002678"/>
    </source>
</evidence>
<comment type="catalytic activity">
    <reaction evidence="6">
        <text>a purine 2'-deoxy-D-ribonucleoside + phosphate = a purine nucleobase + 2-deoxy-alpha-D-ribose 1-phosphate</text>
        <dbReference type="Rhea" id="RHEA:36431"/>
        <dbReference type="ChEBI" id="CHEBI:26386"/>
        <dbReference type="ChEBI" id="CHEBI:43474"/>
        <dbReference type="ChEBI" id="CHEBI:57259"/>
        <dbReference type="ChEBI" id="CHEBI:142361"/>
        <dbReference type="EC" id="2.4.2.1"/>
    </reaction>
</comment>
<dbReference type="Pfam" id="PF01048">
    <property type="entry name" value="PNP_UDP_1"/>
    <property type="match status" value="1"/>
</dbReference>
<evidence type="ECO:0000256" key="4">
    <source>
        <dbReference type="ARBA" id="ARBA00022676"/>
    </source>
</evidence>
<evidence type="ECO:0000256" key="7">
    <source>
        <dbReference type="PIRNR" id="PIRNR000477"/>
    </source>
</evidence>
<name>A0ABR7F1P1_9FIRM</name>
<comment type="caution">
    <text evidence="9">The sequence shown here is derived from an EMBL/GenBank/DDBJ whole genome shotgun (WGS) entry which is preliminary data.</text>
</comment>
<comment type="function">
    <text evidence="1">The purine nucleoside phosphorylases catalyze the phosphorolytic breakdown of the N-glycosidic bond in the beta-(deoxy)ribonucleoside molecules, with the formation of the corresponding free purine bases and pentose-1-phosphate. Cleaves guanosine, inosine, 2'-deoxyguanosine and 2'-deoxyinosine.</text>
</comment>
<accession>A0ABR7F1P1</accession>
<dbReference type="PANTHER" id="PTHR11904">
    <property type="entry name" value="METHYLTHIOADENOSINE/PURINE NUCLEOSIDE PHOSPHORYLASE"/>
    <property type="match status" value="1"/>
</dbReference>
<dbReference type="RefSeq" id="WP_186840249.1">
    <property type="nucleotide sequence ID" value="NZ_JACOOZ010000003.1"/>
</dbReference>
<dbReference type="EC" id="2.4.2.1" evidence="7"/>
<dbReference type="PANTHER" id="PTHR11904:SF9">
    <property type="entry name" value="PURINE NUCLEOSIDE PHOSPHORYLASE-RELATED"/>
    <property type="match status" value="1"/>
</dbReference>
<comment type="pathway">
    <text evidence="2 7">Purine metabolism; purine nucleoside salvage.</text>
</comment>
<evidence type="ECO:0000256" key="5">
    <source>
        <dbReference type="ARBA" id="ARBA00022679"/>
    </source>
</evidence>
<keyword evidence="10" id="KW-1185">Reference proteome</keyword>
<feature type="domain" description="Nucleoside phosphorylase" evidence="8">
    <location>
        <begin position="26"/>
        <end position="272"/>
    </location>
</feature>